<dbReference type="NCBIfam" id="TIGR02432">
    <property type="entry name" value="lysidine_TilS_N"/>
    <property type="match status" value="1"/>
</dbReference>
<keyword evidence="3 8" id="KW-0436">Ligase</keyword>
<gene>
    <name evidence="8 10" type="primary">tilS</name>
    <name evidence="10" type="ORF">ACFSKX_16290</name>
</gene>
<dbReference type="Proteomes" id="UP001597425">
    <property type="component" value="Unassembled WGS sequence"/>
</dbReference>
<evidence type="ECO:0000256" key="7">
    <source>
        <dbReference type="ARBA" id="ARBA00048539"/>
    </source>
</evidence>
<evidence type="ECO:0000256" key="8">
    <source>
        <dbReference type="HAMAP-Rule" id="MF_01161"/>
    </source>
</evidence>
<dbReference type="InterPro" id="IPR012094">
    <property type="entry name" value="tRNA_Ile_lys_synt"/>
</dbReference>
<evidence type="ECO:0000256" key="3">
    <source>
        <dbReference type="ARBA" id="ARBA00022598"/>
    </source>
</evidence>
<comment type="subcellular location">
    <subcellularLocation>
        <location evidence="1 8">Cytoplasm</location>
    </subcellularLocation>
</comment>
<evidence type="ECO:0000256" key="5">
    <source>
        <dbReference type="ARBA" id="ARBA00022741"/>
    </source>
</evidence>
<sequence>MSGLLTEIVEGVLARYPCAGERWIAYSGGLDSTALLHLLADAGLPLRAVHIHHGLAAEADAWQAHCQRTASALDIPLTAVRVSVDPRDGGLEQAARRARYGAFQEILQPGDQLLLAQHGDDQVETFLLRLLRGAGAPGLAAMAESRPLGAGSLLRPLLGVGRGELEDYARERGLHWIEDPSNDDQRLERNYLRARVLPPLRKRWPVRERVVRAADNLGEAASLLRDLGEADLSACDRRRERFGESVDLDKLQRLSRRRRKNLLRNWLAGLGGGAPEAPHLEEALDQLAGAASDSVPAVRIGSRVLRRFRNRAHLTPQLPAEPAGGGWTWRGDTPLDLGGGWTLAPGPDWPAGDYRVRFRRGGERAGPVQRGHSQSLKKLLQEWALEPWLRDRVPLVFRAGEPDRPLAVGDLFVCEKDFPGTLEWCHPEPGSAIRD</sequence>
<protein>
    <recommendedName>
        <fullName evidence="8">tRNA(Ile)-lysidine synthase</fullName>
        <ecNumber evidence="8">6.3.4.19</ecNumber>
    </recommendedName>
    <alternativeName>
        <fullName evidence="8">tRNA(Ile)-2-lysyl-cytidine synthase</fullName>
    </alternativeName>
    <alternativeName>
        <fullName evidence="8">tRNA(Ile)-lysidine synthetase</fullName>
    </alternativeName>
</protein>
<dbReference type="NCBIfam" id="TIGR02433">
    <property type="entry name" value="lysidine_TilS_C"/>
    <property type="match status" value="1"/>
</dbReference>
<proteinExistence type="inferred from homology"/>
<dbReference type="Gene3D" id="3.40.50.620">
    <property type="entry name" value="HUPs"/>
    <property type="match status" value="1"/>
</dbReference>
<dbReference type="GO" id="GO:0032267">
    <property type="term" value="F:tRNA(Ile)-lysidine synthase activity"/>
    <property type="evidence" value="ECO:0007669"/>
    <property type="project" value="UniProtKB-EC"/>
</dbReference>
<name>A0ABW5EFV2_9GAMM</name>
<dbReference type="Pfam" id="PF09179">
    <property type="entry name" value="TilS"/>
    <property type="match status" value="1"/>
</dbReference>
<evidence type="ECO:0000256" key="4">
    <source>
        <dbReference type="ARBA" id="ARBA00022694"/>
    </source>
</evidence>
<accession>A0ABW5EFV2</accession>
<dbReference type="InterPro" id="IPR015262">
    <property type="entry name" value="tRNA_Ile_lys_synt_subst-bd"/>
</dbReference>
<feature type="binding site" evidence="8">
    <location>
        <begin position="27"/>
        <end position="32"/>
    </location>
    <ligand>
        <name>ATP</name>
        <dbReference type="ChEBI" id="CHEBI:30616"/>
    </ligand>
</feature>
<dbReference type="SUPFAM" id="SSF82829">
    <property type="entry name" value="MesJ substrate recognition domain-like"/>
    <property type="match status" value="1"/>
</dbReference>
<dbReference type="Pfam" id="PF01171">
    <property type="entry name" value="ATP_bind_3"/>
    <property type="match status" value="1"/>
</dbReference>
<reference evidence="11" key="1">
    <citation type="journal article" date="2019" name="Int. J. Syst. Evol. Microbiol.">
        <title>The Global Catalogue of Microorganisms (GCM) 10K type strain sequencing project: providing services to taxonomists for standard genome sequencing and annotation.</title>
        <authorList>
            <consortium name="The Broad Institute Genomics Platform"/>
            <consortium name="The Broad Institute Genome Sequencing Center for Infectious Disease"/>
            <person name="Wu L."/>
            <person name="Ma J."/>
        </authorList>
    </citation>
    <scope>NUCLEOTIDE SEQUENCE [LARGE SCALE GENOMIC DNA]</scope>
    <source>
        <strain evidence="11">KCTC 12848</strain>
    </source>
</reference>
<comment type="similarity">
    <text evidence="8">Belongs to the tRNA(Ile)-lysidine synthase family.</text>
</comment>
<comment type="function">
    <text evidence="8">Ligates lysine onto the cytidine present at position 34 of the AUA codon-specific tRNA(Ile) that contains the anticodon CAU, in an ATP-dependent manner. Cytidine is converted to lysidine, thus changing the amino acid specificity of the tRNA from methionine to isoleucine.</text>
</comment>
<dbReference type="EMBL" id="JBHUJD010000026">
    <property type="protein sequence ID" value="MFD2311989.1"/>
    <property type="molecule type" value="Genomic_DNA"/>
</dbReference>
<evidence type="ECO:0000256" key="6">
    <source>
        <dbReference type="ARBA" id="ARBA00022840"/>
    </source>
</evidence>
<dbReference type="PANTHER" id="PTHR43033:SF1">
    <property type="entry name" value="TRNA(ILE)-LYSIDINE SYNTHASE-RELATED"/>
    <property type="match status" value="1"/>
</dbReference>
<dbReference type="Pfam" id="PF11734">
    <property type="entry name" value="TilS_C"/>
    <property type="match status" value="1"/>
</dbReference>
<dbReference type="PANTHER" id="PTHR43033">
    <property type="entry name" value="TRNA(ILE)-LYSIDINE SYNTHASE-RELATED"/>
    <property type="match status" value="1"/>
</dbReference>
<dbReference type="RefSeq" id="WP_265722786.1">
    <property type="nucleotide sequence ID" value="NZ_JAPIVK010000029.1"/>
</dbReference>
<evidence type="ECO:0000256" key="1">
    <source>
        <dbReference type="ARBA" id="ARBA00004496"/>
    </source>
</evidence>
<dbReference type="SMART" id="SM00977">
    <property type="entry name" value="TilS_C"/>
    <property type="match status" value="1"/>
</dbReference>
<keyword evidence="4 8" id="KW-0819">tRNA processing</keyword>
<dbReference type="SUPFAM" id="SSF56037">
    <property type="entry name" value="PheT/TilS domain"/>
    <property type="match status" value="1"/>
</dbReference>
<comment type="catalytic activity">
    <reaction evidence="7 8">
        <text>cytidine(34) in tRNA(Ile2) + L-lysine + ATP = lysidine(34) in tRNA(Ile2) + AMP + diphosphate + H(+)</text>
        <dbReference type="Rhea" id="RHEA:43744"/>
        <dbReference type="Rhea" id="RHEA-COMP:10625"/>
        <dbReference type="Rhea" id="RHEA-COMP:10670"/>
        <dbReference type="ChEBI" id="CHEBI:15378"/>
        <dbReference type="ChEBI" id="CHEBI:30616"/>
        <dbReference type="ChEBI" id="CHEBI:32551"/>
        <dbReference type="ChEBI" id="CHEBI:33019"/>
        <dbReference type="ChEBI" id="CHEBI:82748"/>
        <dbReference type="ChEBI" id="CHEBI:83665"/>
        <dbReference type="ChEBI" id="CHEBI:456215"/>
        <dbReference type="EC" id="6.3.4.19"/>
    </reaction>
</comment>
<evidence type="ECO:0000313" key="10">
    <source>
        <dbReference type="EMBL" id="MFD2311989.1"/>
    </source>
</evidence>
<dbReference type="InterPro" id="IPR014729">
    <property type="entry name" value="Rossmann-like_a/b/a_fold"/>
</dbReference>
<evidence type="ECO:0000313" key="11">
    <source>
        <dbReference type="Proteomes" id="UP001597425"/>
    </source>
</evidence>
<dbReference type="CDD" id="cd01992">
    <property type="entry name" value="TilS_N"/>
    <property type="match status" value="1"/>
</dbReference>
<evidence type="ECO:0000256" key="2">
    <source>
        <dbReference type="ARBA" id="ARBA00022490"/>
    </source>
</evidence>
<comment type="domain">
    <text evidence="8">The N-terminal region contains the highly conserved SGGXDS motif, predicted to be a P-loop motif involved in ATP binding.</text>
</comment>
<keyword evidence="5 8" id="KW-0547">Nucleotide-binding</keyword>
<keyword evidence="11" id="KW-1185">Reference proteome</keyword>
<dbReference type="InterPro" id="IPR011063">
    <property type="entry name" value="TilS/TtcA_N"/>
</dbReference>
<dbReference type="EC" id="6.3.4.19" evidence="8"/>
<keyword evidence="2 8" id="KW-0963">Cytoplasm</keyword>
<comment type="caution">
    <text evidence="10">The sequence shown here is derived from an EMBL/GenBank/DDBJ whole genome shotgun (WGS) entry which is preliminary data.</text>
</comment>
<feature type="domain" description="Lysidine-tRNA(Ile) synthetase C-terminal" evidence="9">
    <location>
        <begin position="354"/>
        <end position="424"/>
    </location>
</feature>
<dbReference type="Gene3D" id="1.20.59.20">
    <property type="match status" value="1"/>
</dbReference>
<dbReference type="InterPro" id="IPR012795">
    <property type="entry name" value="tRNA_Ile_lys_synt_N"/>
</dbReference>
<organism evidence="10 11">
    <name type="scientific">Microbulbifer halophilus</name>
    <dbReference type="NCBI Taxonomy" id="453963"/>
    <lineage>
        <taxon>Bacteria</taxon>
        <taxon>Pseudomonadati</taxon>
        <taxon>Pseudomonadota</taxon>
        <taxon>Gammaproteobacteria</taxon>
        <taxon>Cellvibrionales</taxon>
        <taxon>Microbulbiferaceae</taxon>
        <taxon>Microbulbifer</taxon>
    </lineage>
</organism>
<keyword evidence="6 8" id="KW-0067">ATP-binding</keyword>
<dbReference type="HAMAP" id="MF_01161">
    <property type="entry name" value="tRNA_Ile_lys_synt"/>
    <property type="match status" value="1"/>
</dbReference>
<evidence type="ECO:0000259" key="9">
    <source>
        <dbReference type="SMART" id="SM00977"/>
    </source>
</evidence>
<dbReference type="InterPro" id="IPR012796">
    <property type="entry name" value="Lysidine-tRNA-synth_C"/>
</dbReference>
<dbReference type="SUPFAM" id="SSF52402">
    <property type="entry name" value="Adenine nucleotide alpha hydrolases-like"/>
    <property type="match status" value="1"/>
</dbReference>